<evidence type="ECO:0000256" key="1">
    <source>
        <dbReference type="SAM" id="SignalP"/>
    </source>
</evidence>
<feature type="signal peptide" evidence="1">
    <location>
        <begin position="1"/>
        <end position="28"/>
    </location>
</feature>
<reference evidence="3" key="1">
    <citation type="journal article" date="2019" name="Int. J. Syst. Evol. Microbiol.">
        <title>The Global Catalogue of Microorganisms (GCM) 10K type strain sequencing project: providing services to taxonomists for standard genome sequencing and annotation.</title>
        <authorList>
            <consortium name="The Broad Institute Genomics Platform"/>
            <consortium name="The Broad Institute Genome Sequencing Center for Infectious Disease"/>
            <person name="Wu L."/>
            <person name="Ma J."/>
        </authorList>
    </citation>
    <scope>NUCLEOTIDE SEQUENCE [LARGE SCALE GENOMIC DNA]</scope>
    <source>
        <strain evidence="3">JCM 18532</strain>
    </source>
</reference>
<dbReference type="EMBL" id="BAABKN010000041">
    <property type="protein sequence ID" value="GAA4760274.1"/>
    <property type="molecule type" value="Genomic_DNA"/>
</dbReference>
<gene>
    <name evidence="2" type="ORF">GCM10023350_53220</name>
</gene>
<proteinExistence type="predicted"/>
<protein>
    <recommendedName>
        <fullName evidence="4">SCP domain-containing protein</fullName>
    </recommendedName>
</protein>
<dbReference type="Proteomes" id="UP001499882">
    <property type="component" value="Unassembled WGS sequence"/>
</dbReference>
<feature type="chain" id="PRO_5045589690" description="SCP domain-containing protein" evidence="1">
    <location>
        <begin position="29"/>
        <end position="313"/>
    </location>
</feature>
<comment type="caution">
    <text evidence="2">The sequence shown here is derived from an EMBL/GenBank/DDBJ whole genome shotgun (WGS) entry which is preliminary data.</text>
</comment>
<organism evidence="2 3">
    <name type="scientific">Nocardioides endophyticus</name>
    <dbReference type="NCBI Taxonomy" id="1353775"/>
    <lineage>
        <taxon>Bacteria</taxon>
        <taxon>Bacillati</taxon>
        <taxon>Actinomycetota</taxon>
        <taxon>Actinomycetes</taxon>
        <taxon>Propionibacteriales</taxon>
        <taxon>Nocardioidaceae</taxon>
        <taxon>Nocardioides</taxon>
    </lineage>
</organism>
<accession>A0ABP8ZMC7</accession>
<sequence>MTHTSRLTSITATTTTLLLLAVSPAAGSALSKDPNPGSAPDQGIYGQGAITVTRDGWIHYKSELRALGKRAQTVAVIGSREADGSCTSSGSDSGVGSVATTTITVREEVAFNPATCQSEYLVADLTPADGAIYAEAAPPSAETQALGQETKGGEVQAALATYTRWYKTIWEDPIQIDITSETVAQRWNSSSRLAAQHKSYGFNGCVPGGYCPDRTYIDSSANYFGTYSNRFEYSGVSSMHNSTFSQWVRAVLGPAGWAACGWTSSNRADFSHNLQVVGYKTTGNWESHWSDHKSGACTNLVHHDEKTGASWPF</sequence>
<evidence type="ECO:0000313" key="2">
    <source>
        <dbReference type="EMBL" id="GAA4760274.1"/>
    </source>
</evidence>
<evidence type="ECO:0008006" key="4">
    <source>
        <dbReference type="Google" id="ProtNLM"/>
    </source>
</evidence>
<name>A0ABP8ZMC7_9ACTN</name>
<keyword evidence="1" id="KW-0732">Signal</keyword>
<evidence type="ECO:0000313" key="3">
    <source>
        <dbReference type="Proteomes" id="UP001499882"/>
    </source>
</evidence>
<keyword evidence="3" id="KW-1185">Reference proteome</keyword>